<evidence type="ECO:0000313" key="9">
    <source>
        <dbReference type="Proteomes" id="UP001608902"/>
    </source>
</evidence>
<evidence type="ECO:0000256" key="7">
    <source>
        <dbReference type="ARBA" id="ARBA00032808"/>
    </source>
</evidence>
<protein>
    <recommendedName>
        <fullName evidence="2">pyridoxal kinase</fullName>
        <ecNumber evidence="2">2.7.1.35</ecNumber>
    </recommendedName>
    <alternativeName>
        <fullName evidence="7">Pyridoxine kinase</fullName>
    </alternativeName>
</protein>
<dbReference type="InterPro" id="IPR004625">
    <property type="entry name" value="PyrdxlKinase"/>
</dbReference>
<comment type="similarity">
    <text evidence="1">Belongs to the pyridoxine kinase family.</text>
</comment>
<sequence length="157" mass="17836">MHEPDNKRILSIQSHVVHGYAGNKCSVFPLQLHGYEVDFINSVQFSNHTAYDHVSGQRLGSSELRDLYAGLKANSINHYSHIMTGYCGDASFLNEVGDIVADVRRVNPDVIFASEECYILFLKAVASEEKLLHCRAFMSHVSYEIYFFSSVRSRSRR</sequence>
<dbReference type="EC" id="2.7.1.35" evidence="2"/>
<dbReference type="Proteomes" id="UP001608902">
    <property type="component" value="Unassembled WGS sequence"/>
</dbReference>
<dbReference type="InterPro" id="IPR029056">
    <property type="entry name" value="Ribokinase-like"/>
</dbReference>
<gene>
    <name evidence="8" type="ORF">AB6A40_010602</name>
</gene>
<dbReference type="PANTHER" id="PTHR10534">
    <property type="entry name" value="PYRIDOXAL KINASE"/>
    <property type="match status" value="1"/>
</dbReference>
<evidence type="ECO:0000256" key="6">
    <source>
        <dbReference type="ARBA" id="ARBA00022840"/>
    </source>
</evidence>
<dbReference type="GO" id="GO:0008478">
    <property type="term" value="F:pyridoxal kinase activity"/>
    <property type="evidence" value="ECO:0007669"/>
    <property type="project" value="UniProtKB-EC"/>
</dbReference>
<dbReference type="EMBL" id="JBGFUD010014307">
    <property type="protein sequence ID" value="MFH4983893.1"/>
    <property type="molecule type" value="Genomic_DNA"/>
</dbReference>
<dbReference type="Gene3D" id="3.40.1190.20">
    <property type="match status" value="1"/>
</dbReference>
<dbReference type="AlphaFoldDB" id="A0ABD6F220"/>
<proteinExistence type="inferred from homology"/>
<keyword evidence="3" id="KW-0808">Transferase</keyword>
<evidence type="ECO:0000256" key="2">
    <source>
        <dbReference type="ARBA" id="ARBA00012104"/>
    </source>
</evidence>
<keyword evidence="9" id="KW-1185">Reference proteome</keyword>
<dbReference type="GO" id="GO:0005524">
    <property type="term" value="F:ATP binding"/>
    <property type="evidence" value="ECO:0007669"/>
    <property type="project" value="UniProtKB-KW"/>
</dbReference>
<name>A0ABD6F220_9BILA</name>
<evidence type="ECO:0000256" key="3">
    <source>
        <dbReference type="ARBA" id="ARBA00022679"/>
    </source>
</evidence>
<evidence type="ECO:0000313" key="8">
    <source>
        <dbReference type="EMBL" id="MFH4983893.1"/>
    </source>
</evidence>
<keyword evidence="4" id="KW-0547">Nucleotide-binding</keyword>
<dbReference type="PANTHER" id="PTHR10534:SF2">
    <property type="entry name" value="PYRIDOXAL KINASE"/>
    <property type="match status" value="1"/>
</dbReference>
<organism evidence="8 9">
    <name type="scientific">Gnathostoma spinigerum</name>
    <dbReference type="NCBI Taxonomy" id="75299"/>
    <lineage>
        <taxon>Eukaryota</taxon>
        <taxon>Metazoa</taxon>
        <taxon>Ecdysozoa</taxon>
        <taxon>Nematoda</taxon>
        <taxon>Chromadorea</taxon>
        <taxon>Rhabditida</taxon>
        <taxon>Spirurina</taxon>
        <taxon>Gnathostomatomorpha</taxon>
        <taxon>Gnathostomatoidea</taxon>
        <taxon>Gnathostomatidae</taxon>
        <taxon>Gnathostoma</taxon>
    </lineage>
</organism>
<accession>A0ABD6F220</accession>
<evidence type="ECO:0000256" key="5">
    <source>
        <dbReference type="ARBA" id="ARBA00022777"/>
    </source>
</evidence>
<keyword evidence="5" id="KW-0418">Kinase</keyword>
<keyword evidence="6" id="KW-0067">ATP-binding</keyword>
<evidence type="ECO:0000256" key="1">
    <source>
        <dbReference type="ARBA" id="ARBA00008805"/>
    </source>
</evidence>
<dbReference type="SUPFAM" id="SSF53613">
    <property type="entry name" value="Ribokinase-like"/>
    <property type="match status" value="1"/>
</dbReference>
<comment type="caution">
    <text evidence="8">The sequence shown here is derived from an EMBL/GenBank/DDBJ whole genome shotgun (WGS) entry which is preliminary data.</text>
</comment>
<evidence type="ECO:0000256" key="4">
    <source>
        <dbReference type="ARBA" id="ARBA00022741"/>
    </source>
</evidence>
<reference evidence="8 9" key="1">
    <citation type="submission" date="2024-08" db="EMBL/GenBank/DDBJ databases">
        <title>Gnathostoma spinigerum genome.</title>
        <authorList>
            <person name="Gonzalez-Bertolin B."/>
            <person name="Monzon S."/>
            <person name="Zaballos A."/>
            <person name="Jimenez P."/>
            <person name="Dekumyoy P."/>
            <person name="Varona S."/>
            <person name="Cuesta I."/>
            <person name="Sumanam S."/>
            <person name="Adisakwattana P."/>
            <person name="Gasser R.B."/>
            <person name="Hernandez-Gonzalez A."/>
            <person name="Young N.D."/>
            <person name="Perteguer M.J."/>
        </authorList>
    </citation>
    <scope>NUCLEOTIDE SEQUENCE [LARGE SCALE GENOMIC DNA]</scope>
    <source>
        <strain evidence="8">AL3</strain>
        <tissue evidence="8">Liver</tissue>
    </source>
</reference>